<comment type="caution">
    <text evidence="1">The sequence shown here is derived from an EMBL/GenBank/DDBJ whole genome shotgun (WGS) entry which is preliminary data.</text>
</comment>
<reference evidence="2" key="1">
    <citation type="journal article" date="2019" name="Int. J. Syst. Evol. Microbiol.">
        <title>The Global Catalogue of Microorganisms (GCM) 10K type strain sequencing project: providing services to taxonomists for standard genome sequencing and annotation.</title>
        <authorList>
            <consortium name="The Broad Institute Genomics Platform"/>
            <consortium name="The Broad Institute Genome Sequencing Center for Infectious Disease"/>
            <person name="Wu L."/>
            <person name="Ma J."/>
        </authorList>
    </citation>
    <scope>NUCLEOTIDE SEQUENCE [LARGE SCALE GENOMIC DNA]</scope>
    <source>
        <strain evidence="2">CCM 8749</strain>
    </source>
</reference>
<accession>A0ABW1IMK7</accession>
<dbReference type="Proteomes" id="UP001596250">
    <property type="component" value="Unassembled WGS sequence"/>
</dbReference>
<name>A0ABW1IMK7_9BACL</name>
<sequence length="142" mass="16048">MKFSEIKREEWAELKPYLDTCLLPVTGLSGKEDPVEAADRLEQLRDLMDNIEGPFRGRIVTVPAVQYVMGSDESFVSGLNLLCSHLKSTGYTYVIVVSLLDRPSLEHPQGPDLWISPRIEGNEIRSQEISGMIQRLWSNNKS</sequence>
<proteinExistence type="predicted"/>
<dbReference type="RefSeq" id="WP_379893425.1">
    <property type="nucleotide sequence ID" value="NZ_CBCSCT010000004.1"/>
</dbReference>
<dbReference type="Pfam" id="PF10673">
    <property type="entry name" value="DUF2487"/>
    <property type="match status" value="1"/>
</dbReference>
<organism evidence="1 2">
    <name type="scientific">Marinicrinis lubricantis</name>
    <dbReference type="NCBI Taxonomy" id="2086470"/>
    <lineage>
        <taxon>Bacteria</taxon>
        <taxon>Bacillati</taxon>
        <taxon>Bacillota</taxon>
        <taxon>Bacilli</taxon>
        <taxon>Bacillales</taxon>
        <taxon>Paenibacillaceae</taxon>
    </lineage>
</organism>
<evidence type="ECO:0000313" key="2">
    <source>
        <dbReference type="Proteomes" id="UP001596250"/>
    </source>
</evidence>
<dbReference type="EMBL" id="JBHSQV010000035">
    <property type="protein sequence ID" value="MFC5986098.1"/>
    <property type="molecule type" value="Genomic_DNA"/>
</dbReference>
<gene>
    <name evidence="1" type="ORF">ACFPXP_06590</name>
</gene>
<dbReference type="InterPro" id="IPR019615">
    <property type="entry name" value="DUF2487"/>
</dbReference>
<evidence type="ECO:0000313" key="1">
    <source>
        <dbReference type="EMBL" id="MFC5986098.1"/>
    </source>
</evidence>
<protein>
    <submittedName>
        <fullName evidence="1">DUF2487 family protein</fullName>
    </submittedName>
</protein>
<keyword evidence="2" id="KW-1185">Reference proteome</keyword>